<dbReference type="EMBL" id="LT670817">
    <property type="protein sequence ID" value="SHG89536.1"/>
    <property type="molecule type" value="Genomic_DNA"/>
</dbReference>
<evidence type="ECO:0000313" key="1">
    <source>
        <dbReference type="EMBL" id="SHG89536.1"/>
    </source>
</evidence>
<organism evidence="1 2">
    <name type="scientific">Bradyrhizobium erythrophlei</name>
    <dbReference type="NCBI Taxonomy" id="1437360"/>
    <lineage>
        <taxon>Bacteria</taxon>
        <taxon>Pseudomonadati</taxon>
        <taxon>Pseudomonadota</taxon>
        <taxon>Alphaproteobacteria</taxon>
        <taxon>Hyphomicrobiales</taxon>
        <taxon>Nitrobacteraceae</taxon>
        <taxon>Bradyrhizobium</taxon>
    </lineage>
</organism>
<dbReference type="Proteomes" id="UP000189796">
    <property type="component" value="Chromosome I"/>
</dbReference>
<evidence type="ECO:0000313" key="2">
    <source>
        <dbReference type="Proteomes" id="UP000189796"/>
    </source>
</evidence>
<dbReference type="RefSeq" id="WP_079601964.1">
    <property type="nucleotide sequence ID" value="NZ_LT670817.1"/>
</dbReference>
<reference evidence="1 2" key="1">
    <citation type="submission" date="2016-11" db="EMBL/GenBank/DDBJ databases">
        <authorList>
            <person name="Jaros S."/>
            <person name="Januszkiewicz K."/>
            <person name="Wedrychowicz H."/>
        </authorList>
    </citation>
    <scope>NUCLEOTIDE SEQUENCE [LARGE SCALE GENOMIC DNA]</scope>
    <source>
        <strain evidence="1 2">GAS138</strain>
    </source>
</reference>
<sequence>MATKTTAISKRRIDNVEQALLKNNFYKKCCPKTHSKTHIRKVIADQLRLADCRNVWENAHCVASALC</sequence>
<accession>A0A1M5NIZ9</accession>
<name>A0A1M5NIZ9_9BRAD</name>
<gene>
    <name evidence="1" type="ORF">SAMN05443248_3016</name>
</gene>
<proteinExistence type="predicted"/>
<protein>
    <submittedName>
        <fullName evidence="1">Uncharacterized protein</fullName>
    </submittedName>
</protein>
<dbReference type="AlphaFoldDB" id="A0A1M5NIZ9"/>